<dbReference type="InterPro" id="IPR037239">
    <property type="entry name" value="OSBP_sf"/>
</dbReference>
<keyword evidence="1" id="KW-0446">Lipid-binding</keyword>
<comment type="similarity">
    <text evidence="2">Belongs to the OSBP family.</text>
</comment>
<name>A0A914X9X6_9BILA</name>
<dbReference type="InterPro" id="IPR000648">
    <property type="entry name" value="Oxysterol-bd"/>
</dbReference>
<dbReference type="FunFam" id="2.40.160.120:FF:000005">
    <property type="entry name" value="Oxysterol-binding protein"/>
    <property type="match status" value="1"/>
</dbReference>
<evidence type="ECO:0000313" key="6">
    <source>
        <dbReference type="WBParaSite" id="PSAMB.scaffold743size42216.g8445.t1"/>
    </source>
</evidence>
<dbReference type="GO" id="GO:0032934">
    <property type="term" value="F:sterol binding"/>
    <property type="evidence" value="ECO:0007669"/>
    <property type="project" value="TreeGrafter"/>
</dbReference>
<sequence length="503" mass="57306">MASDERLRAIEETMRSQLPTTAASREQISLWSVLKQSVGKDLSRLTVPVVFNEPLSFLQRLGEYMEYSDLLRLADEQDDAVKRLEYVTAFAVSTLASNRDRLSKPFNPLLHETYELDRLEDLGFRFVCEQVSHHPPISAFHADGPAFRFYGSIYPKLKFWGRSIDCQPKGILTLELTKRNEVYTWMPINCSIHNLVMGKMYIDLHGTLEVICHSNDLSVKVHFKSSSSWLGKEANHIEGYIVDKSKKKLRALYGDWSEFLASCGAETFEANFAAWDKERKEHKEKKQPVVGTGGGHSPPPARRFSTTDMLSSPEPPEDIGMPLVHCKSTKVSSGKKRCDKLDRALASPRRSTCLMLTSPTGSGTCSKITHLSVLPLLTGSTVLWRVRPRPPISEQFYHFTLFAMALNEMNTNGRAPLPPTDSRLRPDVRLMEDGNIDGAATEKHRLEEKQRDTRTTLKKVKQDPHKAPSWFTQGPHPFVKDQDTWHFNGCYWNRDWSNSEYIF</sequence>
<keyword evidence="3" id="KW-0445">Lipid transport</keyword>
<evidence type="ECO:0000256" key="1">
    <source>
        <dbReference type="ARBA" id="ARBA00023121"/>
    </source>
</evidence>
<evidence type="ECO:0000256" key="3">
    <source>
        <dbReference type="RuleBase" id="RU003845"/>
    </source>
</evidence>
<dbReference type="WBParaSite" id="PSAMB.scaffold743size42216.g8445.t1">
    <property type="protein sequence ID" value="PSAMB.scaffold743size42216.g8445.t1"/>
    <property type="gene ID" value="PSAMB.scaffold743size42216.g8445"/>
</dbReference>
<dbReference type="GO" id="GO:0097038">
    <property type="term" value="C:perinuclear endoplasmic reticulum"/>
    <property type="evidence" value="ECO:0007669"/>
    <property type="project" value="TreeGrafter"/>
</dbReference>
<dbReference type="GO" id="GO:0006869">
    <property type="term" value="P:lipid transport"/>
    <property type="evidence" value="ECO:0007669"/>
    <property type="project" value="UniProtKB-KW"/>
</dbReference>
<dbReference type="PROSITE" id="PS01013">
    <property type="entry name" value="OSBP"/>
    <property type="match status" value="1"/>
</dbReference>
<dbReference type="SUPFAM" id="SSF144000">
    <property type="entry name" value="Oxysterol-binding protein-like"/>
    <property type="match status" value="1"/>
</dbReference>
<evidence type="ECO:0000313" key="5">
    <source>
        <dbReference type="Proteomes" id="UP000887566"/>
    </source>
</evidence>
<protein>
    <recommendedName>
        <fullName evidence="3">Oxysterol-binding protein</fullName>
    </recommendedName>
</protein>
<feature type="compositionally biased region" description="Basic and acidic residues" evidence="4">
    <location>
        <begin position="445"/>
        <end position="466"/>
    </location>
</feature>
<dbReference type="InterPro" id="IPR018494">
    <property type="entry name" value="Oxysterol-bd_CS"/>
</dbReference>
<dbReference type="Gene3D" id="2.40.160.120">
    <property type="match status" value="1"/>
</dbReference>
<dbReference type="GO" id="GO:0005829">
    <property type="term" value="C:cytosol"/>
    <property type="evidence" value="ECO:0007669"/>
    <property type="project" value="TreeGrafter"/>
</dbReference>
<evidence type="ECO:0000256" key="4">
    <source>
        <dbReference type="SAM" id="MobiDB-lite"/>
    </source>
</evidence>
<dbReference type="Pfam" id="PF01237">
    <property type="entry name" value="Oxysterol_BP"/>
    <property type="match status" value="1"/>
</dbReference>
<organism evidence="5 6">
    <name type="scientific">Plectus sambesii</name>
    <dbReference type="NCBI Taxonomy" id="2011161"/>
    <lineage>
        <taxon>Eukaryota</taxon>
        <taxon>Metazoa</taxon>
        <taxon>Ecdysozoa</taxon>
        <taxon>Nematoda</taxon>
        <taxon>Chromadorea</taxon>
        <taxon>Plectida</taxon>
        <taxon>Plectina</taxon>
        <taxon>Plectoidea</taxon>
        <taxon>Plectidae</taxon>
        <taxon>Plectus</taxon>
    </lineage>
</organism>
<feature type="region of interest" description="Disordered" evidence="4">
    <location>
        <begin position="279"/>
        <end position="301"/>
    </location>
</feature>
<dbReference type="PANTHER" id="PTHR10972:SF209">
    <property type="entry name" value="OXYSTEROL-BINDING PROTEIN"/>
    <property type="match status" value="1"/>
</dbReference>
<dbReference type="PANTHER" id="PTHR10972">
    <property type="entry name" value="OXYSTEROL-BINDING PROTEIN-RELATED"/>
    <property type="match status" value="1"/>
</dbReference>
<keyword evidence="5" id="KW-1185">Reference proteome</keyword>
<feature type="region of interest" description="Disordered" evidence="4">
    <location>
        <begin position="445"/>
        <end position="473"/>
    </location>
</feature>
<evidence type="ECO:0000256" key="2">
    <source>
        <dbReference type="RuleBase" id="RU003844"/>
    </source>
</evidence>
<accession>A0A914X9X6</accession>
<dbReference type="Gene3D" id="3.30.70.3490">
    <property type="match status" value="1"/>
</dbReference>
<dbReference type="GO" id="GO:0005886">
    <property type="term" value="C:plasma membrane"/>
    <property type="evidence" value="ECO:0007669"/>
    <property type="project" value="TreeGrafter"/>
</dbReference>
<keyword evidence="3" id="KW-0813">Transport</keyword>
<dbReference type="AlphaFoldDB" id="A0A914X9X6"/>
<reference evidence="6" key="1">
    <citation type="submission" date="2022-11" db="UniProtKB">
        <authorList>
            <consortium name="WormBaseParasite"/>
        </authorList>
    </citation>
    <scope>IDENTIFICATION</scope>
</reference>
<dbReference type="Proteomes" id="UP000887566">
    <property type="component" value="Unplaced"/>
</dbReference>
<proteinExistence type="inferred from homology"/>